<feature type="transmembrane region" description="Helical" evidence="1">
    <location>
        <begin position="216"/>
        <end position="236"/>
    </location>
</feature>
<dbReference type="OrthoDB" id="3056399at2759"/>
<dbReference type="EMBL" id="NHYD01002448">
    <property type="protein sequence ID" value="PPQ86695.1"/>
    <property type="molecule type" value="Genomic_DNA"/>
</dbReference>
<dbReference type="InParanoid" id="A0A409X7I5"/>
<dbReference type="AlphaFoldDB" id="A0A409X7I5"/>
<organism evidence="2 3">
    <name type="scientific">Psilocybe cyanescens</name>
    <dbReference type="NCBI Taxonomy" id="93625"/>
    <lineage>
        <taxon>Eukaryota</taxon>
        <taxon>Fungi</taxon>
        <taxon>Dikarya</taxon>
        <taxon>Basidiomycota</taxon>
        <taxon>Agaricomycotina</taxon>
        <taxon>Agaricomycetes</taxon>
        <taxon>Agaricomycetidae</taxon>
        <taxon>Agaricales</taxon>
        <taxon>Agaricineae</taxon>
        <taxon>Strophariaceae</taxon>
        <taxon>Psilocybe</taxon>
    </lineage>
</organism>
<evidence type="ECO:0000313" key="3">
    <source>
        <dbReference type="Proteomes" id="UP000283269"/>
    </source>
</evidence>
<sequence>MDSSPERITGSSSFGYRPSILLCYTLVFWNANCLFIEVTTLTYLPLIYGFTTYAPTFYFALQSIKAHARGYYFEPESSKTSLRWAIILACIWCLTIATHVYFWWSATMWADMLTGPLYAGCQPTFIMVYIAARCLLHGRRNRPMISLGNDEELAPEETIRNDFPVPTHQGDVPEASQATIFEPYHPSLFLLFVSIALTVSTAVIDSLKNDIYRGNPIAVASVLQACISIVSLQLYIMFRVIRQKDIAEDFSAIADLIFELTIIWLSTRVIIIAPGLVQGKYTWWSALGTVETCLLLYFSVQYALRLSKRSKYIRTINNESIPEDTTGISAISPESLDEEAAETPTIPVFQPPIYLLAACIVISIFCIRLWVLQRFFVLDSPLIVLAYIPTIIIYTYSIFQTKRPSYADGRRYVKAAEWSVGLSVVWTATYAPNVLVWWRMTRAYWRWLPFCGVIYIAVKYIRDVDARASQRRGVSLPPDDSEVDVEPSS</sequence>
<feature type="transmembrane region" description="Helical" evidence="1">
    <location>
        <begin position="116"/>
        <end position="136"/>
    </location>
</feature>
<evidence type="ECO:0000256" key="1">
    <source>
        <dbReference type="SAM" id="Phobius"/>
    </source>
</evidence>
<feature type="transmembrane region" description="Helical" evidence="1">
    <location>
        <begin position="187"/>
        <end position="204"/>
    </location>
</feature>
<keyword evidence="1" id="KW-1133">Transmembrane helix</keyword>
<gene>
    <name evidence="2" type="ORF">CVT25_006770</name>
</gene>
<feature type="transmembrane region" description="Helical" evidence="1">
    <location>
        <begin position="20"/>
        <end position="37"/>
    </location>
</feature>
<evidence type="ECO:0000313" key="2">
    <source>
        <dbReference type="EMBL" id="PPQ86695.1"/>
    </source>
</evidence>
<reference evidence="2 3" key="1">
    <citation type="journal article" date="2018" name="Evol. Lett.">
        <title>Horizontal gene cluster transfer increased hallucinogenic mushroom diversity.</title>
        <authorList>
            <person name="Reynolds H.T."/>
            <person name="Vijayakumar V."/>
            <person name="Gluck-Thaler E."/>
            <person name="Korotkin H.B."/>
            <person name="Matheny P.B."/>
            <person name="Slot J.C."/>
        </authorList>
    </citation>
    <scope>NUCLEOTIDE SEQUENCE [LARGE SCALE GENOMIC DNA]</scope>
    <source>
        <strain evidence="2 3">2631</strain>
    </source>
</reference>
<feature type="transmembrane region" description="Helical" evidence="1">
    <location>
        <begin position="353"/>
        <end position="370"/>
    </location>
</feature>
<protein>
    <submittedName>
        <fullName evidence="2">Uncharacterized protein</fullName>
    </submittedName>
</protein>
<proteinExistence type="predicted"/>
<dbReference type="Proteomes" id="UP000283269">
    <property type="component" value="Unassembled WGS sequence"/>
</dbReference>
<comment type="caution">
    <text evidence="2">The sequence shown here is derived from an EMBL/GenBank/DDBJ whole genome shotgun (WGS) entry which is preliminary data.</text>
</comment>
<feature type="transmembrane region" description="Helical" evidence="1">
    <location>
        <begin position="283"/>
        <end position="304"/>
    </location>
</feature>
<feature type="transmembrane region" description="Helical" evidence="1">
    <location>
        <begin position="420"/>
        <end position="438"/>
    </location>
</feature>
<feature type="transmembrane region" description="Helical" evidence="1">
    <location>
        <begin position="43"/>
        <end position="61"/>
    </location>
</feature>
<accession>A0A409X7I5</accession>
<feature type="transmembrane region" description="Helical" evidence="1">
    <location>
        <begin position="382"/>
        <end position="399"/>
    </location>
</feature>
<keyword evidence="1" id="KW-0472">Membrane</keyword>
<feature type="transmembrane region" description="Helical" evidence="1">
    <location>
        <begin position="256"/>
        <end position="277"/>
    </location>
</feature>
<keyword evidence="3" id="KW-1185">Reference proteome</keyword>
<name>A0A409X7I5_PSICY</name>
<feature type="transmembrane region" description="Helical" evidence="1">
    <location>
        <begin position="444"/>
        <end position="462"/>
    </location>
</feature>
<keyword evidence="1" id="KW-0812">Transmembrane</keyword>
<feature type="transmembrane region" description="Helical" evidence="1">
    <location>
        <begin position="82"/>
        <end position="104"/>
    </location>
</feature>